<proteinExistence type="predicted"/>
<dbReference type="KEGG" id="bmei:Spa11_33130"/>
<accession>A0A518KBE4</accession>
<evidence type="ECO:0000313" key="4">
    <source>
        <dbReference type="Proteomes" id="UP000316426"/>
    </source>
</evidence>
<dbReference type="AlphaFoldDB" id="A0A518KBE4"/>
<evidence type="ECO:0000313" key="3">
    <source>
        <dbReference type="EMBL" id="QDV75103.1"/>
    </source>
</evidence>
<keyword evidence="4" id="KW-1185">Reference proteome</keyword>
<reference evidence="3 4" key="1">
    <citation type="submission" date="2019-02" db="EMBL/GenBank/DDBJ databases">
        <title>Deep-cultivation of Planctomycetes and their phenomic and genomic characterization uncovers novel biology.</title>
        <authorList>
            <person name="Wiegand S."/>
            <person name="Jogler M."/>
            <person name="Boedeker C."/>
            <person name="Pinto D."/>
            <person name="Vollmers J."/>
            <person name="Rivas-Marin E."/>
            <person name="Kohn T."/>
            <person name="Peeters S.H."/>
            <person name="Heuer A."/>
            <person name="Rast P."/>
            <person name="Oberbeckmann S."/>
            <person name="Bunk B."/>
            <person name="Jeske O."/>
            <person name="Meyerdierks A."/>
            <person name="Storesund J.E."/>
            <person name="Kallscheuer N."/>
            <person name="Luecker S."/>
            <person name="Lage O.M."/>
            <person name="Pohl T."/>
            <person name="Merkel B.J."/>
            <person name="Hornburger P."/>
            <person name="Mueller R.-W."/>
            <person name="Bruemmer F."/>
            <person name="Labrenz M."/>
            <person name="Spormann A.M."/>
            <person name="Op den Camp H."/>
            <person name="Overmann J."/>
            <person name="Amann R."/>
            <person name="Jetten M.S.M."/>
            <person name="Mascher T."/>
            <person name="Medema M.H."/>
            <person name="Devos D.P."/>
            <person name="Kaster A.-K."/>
            <person name="Ovreas L."/>
            <person name="Rohde M."/>
            <person name="Galperin M.Y."/>
            <person name="Jogler C."/>
        </authorList>
    </citation>
    <scope>NUCLEOTIDE SEQUENCE [LARGE SCALE GENOMIC DNA]</scope>
    <source>
        <strain evidence="3 4">Spa11</strain>
    </source>
</reference>
<evidence type="ECO:0000256" key="1">
    <source>
        <dbReference type="SAM" id="Coils"/>
    </source>
</evidence>
<evidence type="ECO:0000256" key="2">
    <source>
        <dbReference type="SAM" id="SignalP"/>
    </source>
</evidence>
<protein>
    <recommendedName>
        <fullName evidence="5">Outer membrane efflux protein</fullName>
    </recommendedName>
</protein>
<gene>
    <name evidence="3" type="ORF">Spa11_33130</name>
</gene>
<feature type="coiled-coil region" evidence="1">
    <location>
        <begin position="73"/>
        <end position="100"/>
    </location>
</feature>
<organism evidence="3 4">
    <name type="scientific">Botrimarina mediterranea</name>
    <dbReference type="NCBI Taxonomy" id="2528022"/>
    <lineage>
        <taxon>Bacteria</taxon>
        <taxon>Pseudomonadati</taxon>
        <taxon>Planctomycetota</taxon>
        <taxon>Planctomycetia</taxon>
        <taxon>Pirellulales</taxon>
        <taxon>Lacipirellulaceae</taxon>
        <taxon>Botrimarina</taxon>
    </lineage>
</organism>
<sequence precursor="true">MKTDRINGAVWGLLTAGLVLMVSSGAAQAQRPQRFQPARPTVSPYLNLLRQNNSAIPNYYSLVRPELQQLQVNQQQQALLLKQNSQIQRLQTNLLKTQTEGPVSGTPSWFQTPGSRSTFLNTGQFFSRSGVAASR</sequence>
<dbReference type="RefSeq" id="WP_145114100.1">
    <property type="nucleotide sequence ID" value="NZ_CP036349.1"/>
</dbReference>
<dbReference type="EMBL" id="CP036349">
    <property type="protein sequence ID" value="QDV75103.1"/>
    <property type="molecule type" value="Genomic_DNA"/>
</dbReference>
<name>A0A518KBE4_9BACT</name>
<dbReference type="Proteomes" id="UP000316426">
    <property type="component" value="Chromosome"/>
</dbReference>
<feature type="chain" id="PRO_5021801965" description="Outer membrane efflux protein" evidence="2">
    <location>
        <begin position="30"/>
        <end position="135"/>
    </location>
</feature>
<evidence type="ECO:0008006" key="5">
    <source>
        <dbReference type="Google" id="ProtNLM"/>
    </source>
</evidence>
<keyword evidence="1" id="KW-0175">Coiled coil</keyword>
<feature type="signal peptide" evidence="2">
    <location>
        <begin position="1"/>
        <end position="29"/>
    </location>
</feature>
<keyword evidence="2" id="KW-0732">Signal</keyword>